<dbReference type="EMBL" id="CP128986">
    <property type="protein sequence ID" value="WOC11288.1"/>
    <property type="molecule type" value="Genomic_DNA"/>
</dbReference>
<sequence length="48" mass="5281">MVQDPLTQLGAWLGTQPWWSAVLDGMNSFAHFVNPLLPPGYPPLMATN</sequence>
<accession>A0AA97GSM0</accession>
<name>A0AA97GSM0_9ACTN</name>
<dbReference type="AlphaFoldDB" id="A0AA97GSM0"/>
<reference evidence="1" key="1">
    <citation type="submission" date="2023-06" db="EMBL/GenBank/DDBJ databases">
        <title>Gordonia sp. nov. and Pseudochrobactrum sp. nov., two species isolated from the burying beetle Nicrophorus vespilloides.</title>
        <authorList>
            <person name="Poehlein A."/>
            <person name="Guzman J."/>
            <person name="Daniel R."/>
            <person name="Vilcinskas A."/>
        </authorList>
    </citation>
    <scope>NUCLEOTIDE SEQUENCE</scope>
    <source>
        <strain evidence="1">MP11Mi</strain>
    </source>
</reference>
<organism evidence="1">
    <name type="scientific">Gordonia sp. MP11Mi</name>
    <dbReference type="NCBI Taxonomy" id="3022769"/>
    <lineage>
        <taxon>Bacteria</taxon>
        <taxon>Bacillati</taxon>
        <taxon>Actinomycetota</taxon>
        <taxon>Actinomycetes</taxon>
        <taxon>Mycobacteriales</taxon>
        <taxon>Gordoniaceae</taxon>
        <taxon>Gordonia</taxon>
    </lineage>
</organism>
<proteinExistence type="predicted"/>
<gene>
    <name evidence="1" type="ORF">MP11Mi_03550</name>
</gene>
<evidence type="ECO:0000313" key="1">
    <source>
        <dbReference type="EMBL" id="WOC11288.1"/>
    </source>
</evidence>
<dbReference type="RefSeq" id="WP_420040613.1">
    <property type="nucleotide sequence ID" value="NZ_CP128986.1"/>
</dbReference>
<protein>
    <submittedName>
        <fullName evidence="1">Uncharacterized protein</fullName>
    </submittedName>
</protein>